<evidence type="ECO:0000313" key="3">
    <source>
        <dbReference type="Proteomes" id="UP001152622"/>
    </source>
</evidence>
<comment type="caution">
    <text evidence="2">The sequence shown here is derived from an EMBL/GenBank/DDBJ whole genome shotgun (WGS) entry which is preliminary data.</text>
</comment>
<reference evidence="2" key="1">
    <citation type="journal article" date="2023" name="Science">
        <title>Genome structures resolve the early diversification of teleost fishes.</title>
        <authorList>
            <person name="Parey E."/>
            <person name="Louis A."/>
            <person name="Montfort J."/>
            <person name="Bouchez O."/>
            <person name="Roques C."/>
            <person name="Iampietro C."/>
            <person name="Lluch J."/>
            <person name="Castinel A."/>
            <person name="Donnadieu C."/>
            <person name="Desvignes T."/>
            <person name="Floi Bucao C."/>
            <person name="Jouanno E."/>
            <person name="Wen M."/>
            <person name="Mejri S."/>
            <person name="Dirks R."/>
            <person name="Jansen H."/>
            <person name="Henkel C."/>
            <person name="Chen W.J."/>
            <person name="Zahm M."/>
            <person name="Cabau C."/>
            <person name="Klopp C."/>
            <person name="Thompson A.W."/>
            <person name="Robinson-Rechavi M."/>
            <person name="Braasch I."/>
            <person name="Lecointre G."/>
            <person name="Bobe J."/>
            <person name="Postlethwait J.H."/>
            <person name="Berthelot C."/>
            <person name="Roest Crollius H."/>
            <person name="Guiguen Y."/>
        </authorList>
    </citation>
    <scope>NUCLEOTIDE SEQUENCE</scope>
    <source>
        <strain evidence="2">WJC10195</strain>
    </source>
</reference>
<proteinExistence type="predicted"/>
<evidence type="ECO:0000313" key="2">
    <source>
        <dbReference type="EMBL" id="KAJ8380723.1"/>
    </source>
</evidence>
<dbReference type="Proteomes" id="UP001152622">
    <property type="component" value="Chromosome 1"/>
</dbReference>
<dbReference type="AlphaFoldDB" id="A0A9Q1GBR3"/>
<dbReference type="EMBL" id="JAINUF010000001">
    <property type="protein sequence ID" value="KAJ8380723.1"/>
    <property type="molecule type" value="Genomic_DNA"/>
</dbReference>
<sequence>MKRERGRRDAAFGEPRYALQRQKQTARKVPPALLPLGGRPKRPADSTQACQNLKGETFGDAVEHGGLLLSHTKERVLELQGGCQKRGQRVRWLRSKRQCESQRCGYARRACRSGGAELSCVFIVMRRTVAFIFQKTMADTLWLTFAPDLRPALIWDEDTQ</sequence>
<keyword evidence="3" id="KW-1185">Reference proteome</keyword>
<name>A0A9Q1GBR3_SYNKA</name>
<accession>A0A9Q1GBR3</accession>
<feature type="compositionally biased region" description="Basic and acidic residues" evidence="1">
    <location>
        <begin position="1"/>
        <end position="11"/>
    </location>
</feature>
<organism evidence="2 3">
    <name type="scientific">Synaphobranchus kaupii</name>
    <name type="common">Kaup's arrowtooth eel</name>
    <dbReference type="NCBI Taxonomy" id="118154"/>
    <lineage>
        <taxon>Eukaryota</taxon>
        <taxon>Metazoa</taxon>
        <taxon>Chordata</taxon>
        <taxon>Craniata</taxon>
        <taxon>Vertebrata</taxon>
        <taxon>Euteleostomi</taxon>
        <taxon>Actinopterygii</taxon>
        <taxon>Neopterygii</taxon>
        <taxon>Teleostei</taxon>
        <taxon>Anguilliformes</taxon>
        <taxon>Synaphobranchidae</taxon>
        <taxon>Synaphobranchus</taxon>
    </lineage>
</organism>
<evidence type="ECO:0000256" key="1">
    <source>
        <dbReference type="SAM" id="MobiDB-lite"/>
    </source>
</evidence>
<gene>
    <name evidence="2" type="ORF">SKAU_G00015010</name>
</gene>
<protein>
    <submittedName>
        <fullName evidence="2">Uncharacterized protein</fullName>
    </submittedName>
</protein>
<feature type="region of interest" description="Disordered" evidence="1">
    <location>
        <begin position="1"/>
        <end position="47"/>
    </location>
</feature>